<dbReference type="RefSeq" id="WP_248866564.1">
    <property type="nucleotide sequence ID" value="NZ_CP086322.1"/>
</dbReference>
<protein>
    <submittedName>
        <fullName evidence="1">Uncharacterized protein</fullName>
    </submittedName>
</protein>
<proteinExistence type="predicted"/>
<evidence type="ECO:0000313" key="2">
    <source>
        <dbReference type="Proteomes" id="UP000830115"/>
    </source>
</evidence>
<organism evidence="1 2">
    <name type="scientific">Streptomyces halobius</name>
    <dbReference type="NCBI Taxonomy" id="2879846"/>
    <lineage>
        <taxon>Bacteria</taxon>
        <taxon>Bacillati</taxon>
        <taxon>Actinomycetota</taxon>
        <taxon>Actinomycetes</taxon>
        <taxon>Kitasatosporales</taxon>
        <taxon>Streptomycetaceae</taxon>
        <taxon>Streptomyces</taxon>
    </lineage>
</organism>
<dbReference type="Proteomes" id="UP000830115">
    <property type="component" value="Chromosome"/>
</dbReference>
<sequence>MGRRHVDGTNPVTGYEVRDTTGALLGAILPLGHMARHLHVEWYDPATEEFYVAGETDAVLTQGVHRVFDQYGRHVRPVPSGEGFDLDEPRYVPNCWVGACPEDCPLCADGWWERQTYRLTRAATS</sequence>
<accession>A0ABY4MH16</accession>
<reference evidence="1" key="1">
    <citation type="submission" date="2021-10" db="EMBL/GenBank/DDBJ databases">
        <title>Streptomyces nigrumlapis sp.nov.,an antimicrobial producing actinobacterium isolated from Black Gobi rocks.</title>
        <authorList>
            <person name="Wen Y."/>
            <person name="Zhang W."/>
            <person name="Liu X.G."/>
        </authorList>
    </citation>
    <scope>NUCLEOTIDE SEQUENCE</scope>
    <source>
        <strain evidence="1">ST13-2-2</strain>
    </source>
</reference>
<dbReference type="EMBL" id="CP086322">
    <property type="protein sequence ID" value="UQA95651.1"/>
    <property type="molecule type" value="Genomic_DNA"/>
</dbReference>
<keyword evidence="2" id="KW-1185">Reference proteome</keyword>
<name>A0ABY4MH16_9ACTN</name>
<gene>
    <name evidence="1" type="ORF">K9S39_30685</name>
</gene>
<evidence type="ECO:0000313" key="1">
    <source>
        <dbReference type="EMBL" id="UQA95651.1"/>
    </source>
</evidence>